<protein>
    <recommendedName>
        <fullName evidence="3">LXG domain-containing protein</fullName>
    </recommendedName>
</protein>
<dbReference type="OrthoDB" id="3201011at2"/>
<keyword evidence="2" id="KW-1185">Reference proteome</keyword>
<dbReference type="AlphaFoldDB" id="E1QYP2"/>
<dbReference type="KEGG" id="ols:Olsu_0382"/>
<organism evidence="1 2">
    <name type="scientific">Olsenella uli (strain ATCC 49627 / DSM 7084 / CCUG 31166 / CIP 109912 / JCM 12494 / LMG 11480 / NCIMB 702895 / VPI D76D-27C)</name>
    <name type="common">Lactobacillus uli</name>
    <dbReference type="NCBI Taxonomy" id="633147"/>
    <lineage>
        <taxon>Bacteria</taxon>
        <taxon>Bacillati</taxon>
        <taxon>Actinomycetota</taxon>
        <taxon>Coriobacteriia</taxon>
        <taxon>Coriobacteriales</taxon>
        <taxon>Atopobiaceae</taxon>
        <taxon>Olsenella</taxon>
    </lineage>
</organism>
<evidence type="ECO:0000313" key="1">
    <source>
        <dbReference type="EMBL" id="ADK67506.1"/>
    </source>
</evidence>
<name>E1QYP2_OLSUV</name>
<reference evidence="1 2" key="1">
    <citation type="journal article" date="2010" name="Stand. Genomic Sci.">
        <title>Complete genome sequence of Olsenella uli type strain (VPI D76D-27C).</title>
        <authorList>
            <person name="Goker M."/>
            <person name="Held B."/>
            <person name="Lucas S."/>
            <person name="Nolan M."/>
            <person name="Yasawong M."/>
            <person name="Glavina Del Rio T."/>
            <person name="Tice H."/>
            <person name="Cheng J.F."/>
            <person name="Bruce D."/>
            <person name="Detter J.C."/>
            <person name="Tapia R."/>
            <person name="Han C."/>
            <person name="Goodwin L."/>
            <person name="Pitluck S."/>
            <person name="Liolios K."/>
            <person name="Ivanova N."/>
            <person name="Mavromatis K."/>
            <person name="Mikhailova N."/>
            <person name="Pati A."/>
            <person name="Chen A."/>
            <person name="Palaniappan K."/>
            <person name="Land M."/>
            <person name="Hauser L."/>
            <person name="Chang Y.J."/>
            <person name="Jeffries C.D."/>
            <person name="Rohde M."/>
            <person name="Sikorski J."/>
            <person name="Pukall R."/>
            <person name="Woyke T."/>
            <person name="Bristow J."/>
            <person name="Eisen J.A."/>
            <person name="Markowitz V."/>
            <person name="Hugenholtz P."/>
            <person name="Kyrpides N.C."/>
            <person name="Klenk H.P."/>
            <person name="Lapidus A."/>
        </authorList>
    </citation>
    <scope>NUCLEOTIDE SEQUENCE [LARGE SCALE GENOMIC DNA]</scope>
    <source>
        <strain evidence="2">ATCC 49627 / DSM 7084 / CIP 109912 / JCM 12494 / NCIMB 702895 / VPI D76D-27C</strain>
    </source>
</reference>
<evidence type="ECO:0008006" key="3">
    <source>
        <dbReference type="Google" id="ProtNLM"/>
    </source>
</evidence>
<dbReference type="EMBL" id="CP002106">
    <property type="protein sequence ID" value="ADK67506.1"/>
    <property type="molecule type" value="Genomic_DNA"/>
</dbReference>
<dbReference type="PATRIC" id="fig|633147.7.peg.1180"/>
<dbReference type="Proteomes" id="UP000000333">
    <property type="component" value="Chromosome"/>
</dbReference>
<gene>
    <name evidence="1" type="ordered locus">Olsu_0382</name>
</gene>
<dbReference type="HOGENOM" id="CLU_573455_0_0_11"/>
<proteinExistence type="predicted"/>
<accession>E1QYP2</accession>
<evidence type="ECO:0000313" key="2">
    <source>
        <dbReference type="Proteomes" id="UP000000333"/>
    </source>
</evidence>
<dbReference type="GeneID" id="78511837"/>
<dbReference type="RefSeq" id="WP_013251258.1">
    <property type="nucleotide sequence ID" value="NC_014363.1"/>
</dbReference>
<sequence length="476" mass="50573">MIQIRPSAVQAQIEGKYGVMSALSDECERIGRAAQSFADEEALTGPGWDAAKSRIAAYSKLTAAMVYACGIIGIADRHVFSALSSRFGSTSAVDEEEWLQMQQEARHMLAQAESILSSSTSRGTGQDGALGEYASAIPGYLERIRRAGEVLSKIYSYCEETNGLYSDDELSGLCNLVARGTRALASSGFDGQTCSWSAWDDGWVGELDVVVQGIAACDPMSETGAVDTDEVSRALYMMRAFPEGSAPYESAKRMLEAALGKIMEMDEGVRRAALACFAQSGLVTGARDEYGYLSPQCSDELGTILQETGTSWDVFLADAGYDEHEGADDLDVADTAIGTVVSGLFEASMWSYGLEELAKGFSTIGGVTSATFLLAETMHSYQDAYDDAFYLDERSRRIHARSELDNTLVTGAGSIVICGFIGSGIGGAAGAAIGAFGGAALSVGMSVVGADKEVHGMLDPMFDDYAAWLNDSEREL</sequence>
<dbReference type="STRING" id="633147.Olsu_0382"/>